<dbReference type="InterPro" id="IPR036908">
    <property type="entry name" value="RlpA-like_sf"/>
</dbReference>
<dbReference type="PANTHER" id="PTHR39160">
    <property type="entry name" value="CELL WALL-BINDING PROTEIN YOCH"/>
    <property type="match status" value="1"/>
</dbReference>
<dbReference type="Proteomes" id="UP000183997">
    <property type="component" value="Unassembled WGS sequence"/>
</dbReference>
<organism evidence="4 5">
    <name type="scientific">Desulforamulus aeronauticus DSM 10349</name>
    <dbReference type="NCBI Taxonomy" id="1121421"/>
    <lineage>
        <taxon>Bacteria</taxon>
        <taxon>Bacillati</taxon>
        <taxon>Bacillota</taxon>
        <taxon>Clostridia</taxon>
        <taxon>Eubacteriales</taxon>
        <taxon>Peptococcaceae</taxon>
        <taxon>Desulforamulus</taxon>
    </lineage>
</organism>
<dbReference type="GO" id="GO:0004553">
    <property type="term" value="F:hydrolase activity, hydrolyzing O-glycosyl compounds"/>
    <property type="evidence" value="ECO:0007669"/>
    <property type="project" value="InterPro"/>
</dbReference>
<evidence type="ECO:0000313" key="4">
    <source>
        <dbReference type="EMBL" id="SHK34166.1"/>
    </source>
</evidence>
<dbReference type="PROSITE" id="PS51109">
    <property type="entry name" value="G5"/>
    <property type="match status" value="1"/>
</dbReference>
<name>A0A1M6RNX2_9FIRM</name>
<evidence type="ECO:0000256" key="2">
    <source>
        <dbReference type="SAM" id="Phobius"/>
    </source>
</evidence>
<dbReference type="Gene3D" id="2.20.230.10">
    <property type="entry name" value="Resuscitation-promoting factor rpfb"/>
    <property type="match status" value="1"/>
</dbReference>
<sequence>MNWCTIEWPTKTHPTTVARVQTRRSGKKATLAGLLGILVLLLMVAVVIFYAWWSQGMNLPQAATQAEVWVNQLIKGQVQVTLTVGGKTSTVETTGKTVQDVLTQQGIVLQQKDTVTPALTVLLEKDMPIKVTRVDVRLEKKEIPLPFVTERLANPELPHGFTRKIKSGKEGVLRETWQIRLEDEVEVSRSCIAREVVQEPVNGLIQYGTLSTVSRGGQDIRFSRALEMVATAYTYTGNNTASGTIPALGVAAVDPRVIPLGSQLFVEGYGSATALDTGGAIKGNRIDLFYPTENQARHWGVKSTKVYVLDKS</sequence>
<dbReference type="InterPro" id="IPR011098">
    <property type="entry name" value="G5_dom"/>
</dbReference>
<dbReference type="GO" id="GO:0009254">
    <property type="term" value="P:peptidoglycan turnover"/>
    <property type="evidence" value="ECO:0007669"/>
    <property type="project" value="InterPro"/>
</dbReference>
<dbReference type="Pfam" id="PF06725">
    <property type="entry name" value="3D"/>
    <property type="match status" value="1"/>
</dbReference>
<dbReference type="Gene3D" id="2.40.40.10">
    <property type="entry name" value="RlpA-like domain"/>
    <property type="match status" value="1"/>
</dbReference>
<dbReference type="PANTHER" id="PTHR39160:SF4">
    <property type="entry name" value="RESUSCITATION-PROMOTING FACTOR RPFB"/>
    <property type="match status" value="1"/>
</dbReference>
<dbReference type="Pfam" id="PF03990">
    <property type="entry name" value="DUF348"/>
    <property type="match status" value="1"/>
</dbReference>
<keyword evidence="2" id="KW-0472">Membrane</keyword>
<dbReference type="STRING" id="1121421.SAMN02745123_01545"/>
<dbReference type="GO" id="GO:0019867">
    <property type="term" value="C:outer membrane"/>
    <property type="evidence" value="ECO:0007669"/>
    <property type="project" value="InterPro"/>
</dbReference>
<gene>
    <name evidence="4" type="ORF">SAMN02745123_01545</name>
</gene>
<keyword evidence="5" id="KW-1185">Reference proteome</keyword>
<dbReference type="Pfam" id="PF07501">
    <property type="entry name" value="G5"/>
    <property type="match status" value="1"/>
</dbReference>
<keyword evidence="2" id="KW-1133">Transmembrane helix</keyword>
<dbReference type="SUPFAM" id="SSF50685">
    <property type="entry name" value="Barwin-like endoglucanases"/>
    <property type="match status" value="1"/>
</dbReference>
<dbReference type="EMBL" id="FRAR01000011">
    <property type="protein sequence ID" value="SHK34166.1"/>
    <property type="molecule type" value="Genomic_DNA"/>
</dbReference>
<reference evidence="5" key="1">
    <citation type="submission" date="2016-11" db="EMBL/GenBank/DDBJ databases">
        <authorList>
            <person name="Varghese N."/>
            <person name="Submissions S."/>
        </authorList>
    </citation>
    <scope>NUCLEOTIDE SEQUENCE [LARGE SCALE GENOMIC DNA]</scope>
    <source>
        <strain evidence="5">DSM 10349</strain>
    </source>
</reference>
<protein>
    <submittedName>
        <fullName evidence="4">3D (Asp-Asp-Asp) domain-containing protein</fullName>
    </submittedName>
</protein>
<dbReference type="InterPro" id="IPR051933">
    <property type="entry name" value="Resuscitation_pf_RpfB"/>
</dbReference>
<accession>A0A1M6RNX2</accession>
<feature type="domain" description="G5" evidence="3">
    <location>
        <begin position="131"/>
        <end position="211"/>
    </location>
</feature>
<proteinExistence type="predicted"/>
<evidence type="ECO:0000256" key="1">
    <source>
        <dbReference type="ARBA" id="ARBA00022729"/>
    </source>
</evidence>
<dbReference type="InterPro" id="IPR007137">
    <property type="entry name" value="DUF348"/>
</dbReference>
<dbReference type="AlphaFoldDB" id="A0A1M6RNX2"/>
<evidence type="ECO:0000259" key="3">
    <source>
        <dbReference type="PROSITE" id="PS51109"/>
    </source>
</evidence>
<dbReference type="OrthoDB" id="9798935at2"/>
<keyword evidence="2" id="KW-0812">Transmembrane</keyword>
<evidence type="ECO:0000313" key="5">
    <source>
        <dbReference type="Proteomes" id="UP000183997"/>
    </source>
</evidence>
<feature type="transmembrane region" description="Helical" evidence="2">
    <location>
        <begin position="29"/>
        <end position="53"/>
    </location>
</feature>
<dbReference type="InterPro" id="IPR010611">
    <property type="entry name" value="3D_dom"/>
</dbReference>
<dbReference type="RefSeq" id="WP_072912672.1">
    <property type="nucleotide sequence ID" value="NZ_FRAR01000011.1"/>
</dbReference>
<dbReference type="CDD" id="cd22786">
    <property type="entry name" value="DPBB_YuiC-like"/>
    <property type="match status" value="1"/>
</dbReference>
<keyword evidence="1" id="KW-0732">Signal</keyword>
<dbReference type="SMART" id="SM01208">
    <property type="entry name" value="G5"/>
    <property type="match status" value="1"/>
</dbReference>